<dbReference type="Proteomes" id="UP001652660">
    <property type="component" value="Chromosome 11e"/>
</dbReference>
<dbReference type="InterPro" id="IPR057234">
    <property type="entry name" value="DUF7912"/>
</dbReference>
<dbReference type="AlphaFoldDB" id="A0A6P6V6F3"/>
<gene>
    <name evidence="3" type="primary">LOC113717836</name>
</gene>
<dbReference type="OrthoDB" id="1100432at2759"/>
<dbReference type="HAMAP" id="MF_01077">
    <property type="entry name" value="RimP"/>
    <property type="match status" value="1"/>
</dbReference>
<name>A0A6P6V6F3_COFAR</name>
<dbReference type="GO" id="GO:0042274">
    <property type="term" value="P:ribosomal small subunit biogenesis"/>
    <property type="evidence" value="ECO:0007669"/>
    <property type="project" value="InterPro"/>
</dbReference>
<dbReference type="PANTHER" id="PTHR34544:SF3">
    <property type="entry name" value="OS07G0155200 PROTEIN"/>
    <property type="match status" value="1"/>
</dbReference>
<proteinExistence type="inferred from homology"/>
<accession>A0A6P6V6F3</accession>
<dbReference type="InterPro" id="IPR003728">
    <property type="entry name" value="Ribosome_maturation_RimP"/>
</dbReference>
<dbReference type="PANTHER" id="PTHR34544">
    <property type="entry name" value="OSJNBA0006B20.18 PROTEIN"/>
    <property type="match status" value="1"/>
</dbReference>
<dbReference type="GeneID" id="113717836"/>
<sequence>MRRKISSKISSFLLHKSPRALSSVHHNYHDLAARAPIVLQVQRQGLQNFYYNKVKKREISSDPTSLFTSISRRYLSSSSPQIIKTQDHDDIDEVEPIDLWEEEEEVEPKIGDGGDGGGVVLQNCPWGEKALSIAHKVLLQFGDDMKLFALKTSPRGYIYVRLDKLSNEYGCPSIEELESFSKEYKAKLDEVGATGEIPDDLALDVSSPGAERLLKVPDDLDRFKEMPMRVSYVENLEVECPEKNGVFLLESIEMDSGCCIWKLADVKENRNPSAKGRPMSRKQKDWRLRLPYDMYKRITLFLDY</sequence>
<evidence type="ECO:0000313" key="3">
    <source>
        <dbReference type="RefSeq" id="XP_027098453.1"/>
    </source>
</evidence>
<evidence type="ECO:0000313" key="2">
    <source>
        <dbReference type="Proteomes" id="UP001652660"/>
    </source>
</evidence>
<reference evidence="3" key="2">
    <citation type="submission" date="2025-08" db="UniProtKB">
        <authorList>
            <consortium name="RefSeq"/>
        </authorList>
    </citation>
    <scope>IDENTIFICATION</scope>
    <source>
        <tissue evidence="3">Leaves</tissue>
    </source>
</reference>
<keyword evidence="2" id="KW-1185">Reference proteome</keyword>
<organism evidence="2 3">
    <name type="scientific">Coffea arabica</name>
    <name type="common">Arabian coffee</name>
    <dbReference type="NCBI Taxonomy" id="13443"/>
    <lineage>
        <taxon>Eukaryota</taxon>
        <taxon>Viridiplantae</taxon>
        <taxon>Streptophyta</taxon>
        <taxon>Embryophyta</taxon>
        <taxon>Tracheophyta</taxon>
        <taxon>Spermatophyta</taxon>
        <taxon>Magnoliopsida</taxon>
        <taxon>eudicotyledons</taxon>
        <taxon>Gunneridae</taxon>
        <taxon>Pentapetalae</taxon>
        <taxon>asterids</taxon>
        <taxon>lamiids</taxon>
        <taxon>Gentianales</taxon>
        <taxon>Rubiaceae</taxon>
        <taxon>Ixoroideae</taxon>
        <taxon>Gardenieae complex</taxon>
        <taxon>Bertiereae - Coffeeae clade</taxon>
        <taxon>Coffeeae</taxon>
        <taxon>Coffea</taxon>
    </lineage>
</organism>
<feature type="domain" description="DUF7912" evidence="1">
    <location>
        <begin position="213"/>
        <end position="301"/>
    </location>
</feature>
<evidence type="ECO:0000259" key="1">
    <source>
        <dbReference type="Pfam" id="PF25498"/>
    </source>
</evidence>
<dbReference type="RefSeq" id="XP_027098453.1">
    <property type="nucleotide sequence ID" value="XM_027242652.2"/>
</dbReference>
<reference evidence="2" key="1">
    <citation type="journal article" date="2025" name="Foods">
        <title>Unveiling the Microbial Signatures of Arabica Coffee Cherries: Insights into Ripeness Specific Diversity, Functional Traits, and Implications for Quality and Safety.</title>
        <authorList>
            <consortium name="RefSeq"/>
            <person name="Tenea G.N."/>
            <person name="Cifuentes V."/>
            <person name="Reyes P."/>
            <person name="Cevallos-Vallejos M."/>
        </authorList>
    </citation>
    <scope>NUCLEOTIDE SEQUENCE [LARGE SCALE GENOMIC DNA]</scope>
</reference>
<dbReference type="Pfam" id="PF25498">
    <property type="entry name" value="DUF7912"/>
    <property type="match status" value="1"/>
</dbReference>
<protein>
    <recommendedName>
        <fullName evidence="1">DUF7912 domain-containing protein</fullName>
    </recommendedName>
</protein>